<proteinExistence type="predicted"/>
<keyword evidence="2" id="KW-1185">Reference proteome</keyword>
<accession>A0AAW2F6Y1</accession>
<evidence type="ECO:0000313" key="2">
    <source>
        <dbReference type="Proteomes" id="UP001430953"/>
    </source>
</evidence>
<dbReference type="EMBL" id="JADYXP020000013">
    <property type="protein sequence ID" value="KAL0111756.1"/>
    <property type="molecule type" value="Genomic_DNA"/>
</dbReference>
<name>A0AAW2F6Y1_9HYME</name>
<comment type="caution">
    <text evidence="1">The sequence shown here is derived from an EMBL/GenBank/DDBJ whole genome shotgun (WGS) entry which is preliminary data.</text>
</comment>
<reference evidence="1 2" key="1">
    <citation type="submission" date="2023-03" db="EMBL/GenBank/DDBJ databases">
        <title>High recombination rates correlate with genetic variation in Cardiocondyla obscurior ants.</title>
        <authorList>
            <person name="Errbii M."/>
        </authorList>
    </citation>
    <scope>NUCLEOTIDE SEQUENCE [LARGE SCALE GENOMIC DNA]</scope>
    <source>
        <strain evidence="1">Alpha-2009</strain>
        <tissue evidence="1">Whole body</tissue>
    </source>
</reference>
<dbReference type="Proteomes" id="UP001430953">
    <property type="component" value="Unassembled WGS sequence"/>
</dbReference>
<protein>
    <submittedName>
        <fullName evidence="1">Uncharacterized protein</fullName>
    </submittedName>
</protein>
<dbReference type="AlphaFoldDB" id="A0AAW2F6Y1"/>
<organism evidence="1 2">
    <name type="scientific">Cardiocondyla obscurior</name>
    <dbReference type="NCBI Taxonomy" id="286306"/>
    <lineage>
        <taxon>Eukaryota</taxon>
        <taxon>Metazoa</taxon>
        <taxon>Ecdysozoa</taxon>
        <taxon>Arthropoda</taxon>
        <taxon>Hexapoda</taxon>
        <taxon>Insecta</taxon>
        <taxon>Pterygota</taxon>
        <taxon>Neoptera</taxon>
        <taxon>Endopterygota</taxon>
        <taxon>Hymenoptera</taxon>
        <taxon>Apocrita</taxon>
        <taxon>Aculeata</taxon>
        <taxon>Formicoidea</taxon>
        <taxon>Formicidae</taxon>
        <taxon>Myrmicinae</taxon>
        <taxon>Cardiocondyla</taxon>
    </lineage>
</organism>
<gene>
    <name evidence="1" type="ORF">PUN28_013148</name>
</gene>
<sequence>MTGTGRRRKYVVVSSRAPSSGYMPTISQVNAIASRKDAITLCSRRQSTSIFLYTSGYRMRRKAAPRSVRHPVVLLLRKNNNSGDSSGANKGRAILHNCRRIYRRRNQEMSQLFGSGRANFTLGVTREREIVPGQKL</sequence>
<evidence type="ECO:0000313" key="1">
    <source>
        <dbReference type="EMBL" id="KAL0111756.1"/>
    </source>
</evidence>